<keyword evidence="4" id="KW-1133">Transmembrane helix</keyword>
<dbReference type="InterPro" id="IPR009030">
    <property type="entry name" value="Growth_fac_rcpt_cys_sf"/>
</dbReference>
<dbReference type="InterPro" id="IPR013517">
    <property type="entry name" value="FG-GAP"/>
</dbReference>
<proteinExistence type="predicted"/>
<feature type="compositionally biased region" description="Basic and acidic residues" evidence="3">
    <location>
        <begin position="644"/>
        <end position="655"/>
    </location>
</feature>
<evidence type="ECO:0000259" key="5">
    <source>
        <dbReference type="PROSITE" id="PS50026"/>
    </source>
</evidence>
<gene>
    <name evidence="6" type="ORF">SO694_00012452</name>
</gene>
<dbReference type="InterPro" id="IPR028994">
    <property type="entry name" value="Integrin_alpha_N"/>
</dbReference>
<dbReference type="Pfam" id="PF03382">
    <property type="entry name" value="DUF285"/>
    <property type="match status" value="1"/>
</dbReference>
<dbReference type="PANTHER" id="PTHR46967">
    <property type="entry name" value="INSULIN-LIKE GROWTH FACTOR BINDING PROTEIN,N-TERMINAL"/>
    <property type="match status" value="1"/>
</dbReference>
<keyword evidence="7" id="KW-1185">Reference proteome</keyword>
<dbReference type="Gene3D" id="2.10.50.10">
    <property type="entry name" value="Tumor Necrosis Factor Receptor, subunit A, domain 2"/>
    <property type="match status" value="6"/>
</dbReference>
<comment type="caution">
    <text evidence="2">Lacks conserved residue(s) required for the propagation of feature annotation.</text>
</comment>
<dbReference type="PROSITE" id="PS00022">
    <property type="entry name" value="EGF_1"/>
    <property type="match status" value="1"/>
</dbReference>
<dbReference type="InterPro" id="IPR011641">
    <property type="entry name" value="Tyr-kin_ephrin_A/B_rcpt-like"/>
</dbReference>
<feature type="region of interest" description="Disordered" evidence="3">
    <location>
        <begin position="167"/>
        <end position="222"/>
    </location>
</feature>
<feature type="compositionally biased region" description="Basic residues" evidence="3">
    <location>
        <begin position="183"/>
        <end position="199"/>
    </location>
</feature>
<dbReference type="InterPro" id="IPR005046">
    <property type="entry name" value="DUF285"/>
</dbReference>
<protein>
    <recommendedName>
        <fullName evidence="5">EGF-like domain-containing protein</fullName>
    </recommendedName>
</protein>
<keyword evidence="4" id="KW-0472">Membrane</keyword>
<evidence type="ECO:0000256" key="2">
    <source>
        <dbReference type="PROSITE-ProRule" id="PRU00076"/>
    </source>
</evidence>
<dbReference type="SMART" id="SM01411">
    <property type="entry name" value="Ephrin_rec_like"/>
    <property type="match status" value="10"/>
</dbReference>
<dbReference type="InterPro" id="IPR000742">
    <property type="entry name" value="EGF"/>
</dbReference>
<comment type="caution">
    <text evidence="6">The sequence shown here is derived from an EMBL/GenBank/DDBJ whole genome shotgun (WGS) entry which is preliminary data.</text>
</comment>
<organism evidence="6 7">
    <name type="scientific">Aureococcus anophagefferens</name>
    <name type="common">Harmful bloom alga</name>
    <dbReference type="NCBI Taxonomy" id="44056"/>
    <lineage>
        <taxon>Eukaryota</taxon>
        <taxon>Sar</taxon>
        <taxon>Stramenopiles</taxon>
        <taxon>Ochrophyta</taxon>
        <taxon>Pelagophyceae</taxon>
        <taxon>Pelagomonadales</taxon>
        <taxon>Pelagomonadaceae</taxon>
        <taxon>Aureococcus</taxon>
    </lineage>
</organism>
<evidence type="ECO:0000256" key="4">
    <source>
        <dbReference type="SAM" id="Phobius"/>
    </source>
</evidence>
<dbReference type="CDD" id="cd00055">
    <property type="entry name" value="EGF_Lam"/>
    <property type="match status" value="1"/>
</dbReference>
<feature type="region of interest" description="Disordered" evidence="3">
    <location>
        <begin position="626"/>
        <end position="655"/>
    </location>
</feature>
<name>A0ABR1G2G2_AURAN</name>
<evidence type="ECO:0000256" key="1">
    <source>
        <dbReference type="ARBA" id="ARBA00022729"/>
    </source>
</evidence>
<reference evidence="6 7" key="1">
    <citation type="submission" date="2024-03" db="EMBL/GenBank/DDBJ databases">
        <title>Aureococcus anophagefferens CCMP1851 and Kratosvirus quantuckense: Draft genome of a second virus-susceptible host strain in the model system.</title>
        <authorList>
            <person name="Chase E."/>
            <person name="Truchon A.R."/>
            <person name="Schepens W."/>
            <person name="Wilhelm S.W."/>
        </authorList>
    </citation>
    <scope>NUCLEOTIDE SEQUENCE [LARGE SCALE GENOMIC DNA]</scope>
    <source>
        <strain evidence="6 7">CCMP1851</strain>
    </source>
</reference>
<feature type="compositionally biased region" description="Basic and acidic residues" evidence="3">
    <location>
        <begin position="200"/>
        <end position="220"/>
    </location>
</feature>
<feature type="domain" description="EGF-like" evidence="5">
    <location>
        <begin position="1377"/>
        <end position="1418"/>
    </location>
</feature>
<dbReference type="SUPFAM" id="SSF57184">
    <property type="entry name" value="Growth factor receptor domain"/>
    <property type="match status" value="2"/>
</dbReference>
<evidence type="ECO:0000313" key="6">
    <source>
        <dbReference type="EMBL" id="KAK7242392.1"/>
    </source>
</evidence>
<accession>A0ABR1G2G2</accession>
<dbReference type="PANTHER" id="PTHR46967:SF1">
    <property type="entry name" value="KERATIN-ASSOCIATED PROTEIN 16-1-LIKE"/>
    <property type="match status" value="1"/>
</dbReference>
<dbReference type="Pfam" id="PF07699">
    <property type="entry name" value="Ephrin_rec_like"/>
    <property type="match status" value="3"/>
</dbReference>
<keyword evidence="1" id="KW-0732">Signal</keyword>
<feature type="disulfide bond" evidence="2">
    <location>
        <begin position="1408"/>
        <end position="1417"/>
    </location>
</feature>
<keyword evidence="2" id="KW-1015">Disulfide bond</keyword>
<feature type="compositionally biased region" description="Pro residues" evidence="3">
    <location>
        <begin position="630"/>
        <end position="643"/>
    </location>
</feature>
<dbReference type="InterPro" id="IPR002049">
    <property type="entry name" value="LE_dom"/>
</dbReference>
<dbReference type="Pfam" id="PF13517">
    <property type="entry name" value="FG-GAP_3"/>
    <property type="match status" value="3"/>
</dbReference>
<dbReference type="EMBL" id="JBBJCI010000145">
    <property type="protein sequence ID" value="KAK7242392.1"/>
    <property type="molecule type" value="Genomic_DNA"/>
</dbReference>
<dbReference type="Proteomes" id="UP001363151">
    <property type="component" value="Unassembled WGS sequence"/>
</dbReference>
<dbReference type="PROSITE" id="PS50026">
    <property type="entry name" value="EGF_3"/>
    <property type="match status" value="1"/>
</dbReference>
<feature type="region of interest" description="Disordered" evidence="3">
    <location>
        <begin position="102"/>
        <end position="122"/>
    </location>
</feature>
<feature type="region of interest" description="Disordered" evidence="3">
    <location>
        <begin position="272"/>
        <end position="293"/>
    </location>
</feature>
<dbReference type="NCBIfam" id="TIGR02167">
    <property type="entry name" value="Liste_lipo_26"/>
    <property type="match status" value="1"/>
</dbReference>
<keyword evidence="2" id="KW-0245">EGF-like domain</keyword>
<feature type="compositionally biased region" description="Low complexity" evidence="3">
    <location>
        <begin position="273"/>
        <end position="286"/>
    </location>
</feature>
<dbReference type="PROSITE" id="PS01248">
    <property type="entry name" value="EGF_LAM_1"/>
    <property type="match status" value="1"/>
</dbReference>
<dbReference type="SUPFAM" id="SSF69318">
    <property type="entry name" value="Integrin alpha N-terminal domain"/>
    <property type="match status" value="2"/>
</dbReference>
<sequence>MISRSVVALLVASASSRPLDLDPAIRRFLVLTQPRSGSTWFCKYSANLAAFSGVVTAGEALHPESVRRYRSRTGGAADPDASLAGYLAYVADVFELGAAAASGRRRGDDEPRRGGGRAAPRVSNWHDVSTSIQLERTVWVRLCANRNVLPPRGDVYGAVKEFVRKPAGRRARRAAAPPLSARPGRRRARRRPGFARAKRRSEAKARFEAKRRDAAERARADAGPSALFGVSSTRHCSGWKSSAGIVASVACPRRCRAGCGARRRLEDYDDYSTGDYSTGDYTPGDDYSTDDYSTDDYTPSDDYSMDDYSTRVAASVAMDATTCVEPCPMAPGEAGRILDHQAQVSARLVAQIPEQRLRKLEKEHDFNLRRKGEFHDGYVASRILAWAVGAPRAAEGGDILEIGASTGAGSTSILARALKDEILKRKSPDGRRLLSLEVRAERFLMGEERRTAKQWPSSIMLASTISVDQFPETHDPKRPDSKEWLVHEKSAATTHEVGVLGALCASRRFGVMNVDGGAFTGWAEWEIIRSHCGHVRWVALDDTDFKTTMMLDYARGHPDEWEIVYEEAVSQEIVKGRLVKHQNAGRRSTAGEFKAELDALVSSHAGHQHLFRNFALLRNKAAFAMRPDKPVAPPPVAPPPPQPEPHKAIEHARKDAEELERRITATMGEDDARIEVLGAVSTMPSFERPAERAADGSAPKKRQLQTSYSFADQSELESAVDAWIADSSAATTTYGHISTWDTSAVTDMSELFCGLWFCTHYNTNAVSFNDDIGAWDTASVTDMSYMFFNALAFDQDIGAWDTSSVTDMTNMFNGATAFDQDLGWCVSSSVSSQSFASGTGCTVTDCGVSFSSNCATTASPTPTTVAPSAWWESASACFPPFCYTPLPTPQPTLTPAPSLLEYELAPTDDSNAFCVLHNSTVCWGDYHYFVEVVANGPFDSVENWLLNDASILSSTPVFADLDADGDLDLVVADSMGALYHFENVGSAVSPNFMPAADNLFDELNWLYFDLSPTFGDLDNDADLDLVMGESGQSIHYFPNIGTPTSPRYALVNGSLIDGIVVSGFGAPALGDLDDDGDLDLFVSDWDGTIHYYKNNGSAASPNFVAVTGSGSPVDGLDVMFETRLALGDVDGDGDLDLVARDSQVRSLLYYENVGSAVSPKFVAAVGSANPFDAISNVDFAALGDLDGDLDLDVALGDQGGNLFYYENVRFPASPSYTTVSGSASPFDGIAVGSSSAPAFADLDGDGDLDLVVIDYVLYYYDGVLYYYENVGSAASPTYEAWTGNTVVFDGNLYDDNDSRIFGDLDGDGDLDYVTEFLEYFRNDGSTASPSYVEVTGSANPFYGISIDGSRPALGDVDGDSDLDLVVGANSGALFFFASGYCTPGSSACSSNGLCDQTSALFTEASCQCLGGYSGDQCSDCQAGYFGATCDLCPEGGSEDRNAPRLVDTCGIAGSGRSRGSCDDGFSGSGTCTCFGDVFSGSGCTDGTCPAGTVETASFDGYFNVANCTSCETGTFSAEGDDQCTKCAAGTFSGASASECTSCAPGRYSGSGASECEECDVGTYADSDGMTSCALADAGSFVNETGASEQADCPPGRLSGSAASECADCEAGTYQDQTGQSSCALADAGFFVGALSASEQTACDTGKYSGSGASECVDCETGTYQDQTGQSSCALADAGSFVDADQTGQSSCALADAGSFVDVVGAFEQTACDTGKYSGSGASDDQTGQSSCALADAGSFVDVVGAFEQTACDTGKYSGSGASECVDCEAGTYQDATGQSSCKLAEAGSFVGSTGASSSILCSAGSYSATASEVCTSCEVGTYSAEGSDTCTLCSSGYSSDAEGASECTACPSGTYKGAGAGACIDCDLAKYADEEGSSDCKLAAAGSFVGSTGASSSTACSAGTYSATASSECAACEVGTYSEAGSDTCTLAQAGHHVPDAGSSDQIECEDSTAVYAFKQTIASLFDGVSPQNRQELWDSMVSKAKVVVSLYQVLIQLPFVLPYVQLPDVYAIFLETISCIALDFVRMVPVECQIRSWDYFSTLMLNTLAPLVLSSILLALWFLELVRKECYWFEIYVCGEKIMLTGALIFCFEGTPAQIIIGLLVALLSVKVYAYYAPFDEDSNDVVAEVAQWELVFVLICSLMIFVSPDAQADELSSDIFGAIMVLVSLISLILAVGILVYESDLMGMSSYEAHALLYVFAAGQIALGVLAAATSQGVYGLHPAVTGSLLIASGTGTAAYTVYLSRQSGDVQADDEADDADDGVVDADDETDHAGVQKSLMTLF</sequence>
<feature type="transmembrane region" description="Helical" evidence="4">
    <location>
        <begin position="2195"/>
        <end position="2215"/>
    </location>
</feature>
<dbReference type="Gene3D" id="2.130.10.130">
    <property type="entry name" value="Integrin alpha, N-terminal"/>
    <property type="match status" value="1"/>
</dbReference>
<feature type="transmembrane region" description="Helical" evidence="4">
    <location>
        <begin position="2085"/>
        <end position="2111"/>
    </location>
</feature>
<evidence type="ECO:0000256" key="3">
    <source>
        <dbReference type="SAM" id="MobiDB-lite"/>
    </source>
</evidence>
<keyword evidence="4" id="KW-0812">Transmembrane</keyword>
<evidence type="ECO:0000313" key="7">
    <source>
        <dbReference type="Proteomes" id="UP001363151"/>
    </source>
</evidence>
<feature type="region of interest" description="Disordered" evidence="3">
    <location>
        <begin position="685"/>
        <end position="706"/>
    </location>
</feature>
<feature type="transmembrane region" description="Helical" evidence="4">
    <location>
        <begin position="2040"/>
        <end position="2064"/>
    </location>
</feature>
<dbReference type="InterPro" id="IPR011889">
    <property type="entry name" value="Liste_lipo_26"/>
</dbReference>
<feature type="transmembrane region" description="Helical" evidence="4">
    <location>
        <begin position="2161"/>
        <end position="2183"/>
    </location>
</feature>
<feature type="transmembrane region" description="Helical" evidence="4">
    <location>
        <begin position="2131"/>
        <end position="2149"/>
    </location>
</feature>